<evidence type="ECO:0000313" key="2">
    <source>
        <dbReference type="EMBL" id="TQF10400.1"/>
    </source>
</evidence>
<evidence type="ECO:0000313" key="3">
    <source>
        <dbReference type="Proteomes" id="UP000315369"/>
    </source>
</evidence>
<accession>A0A540WN08</accession>
<dbReference type="EMBL" id="VIFM01000257">
    <property type="protein sequence ID" value="TQF10400.1"/>
    <property type="molecule type" value="Genomic_DNA"/>
</dbReference>
<feature type="non-terminal residue" evidence="2">
    <location>
        <position position="1"/>
    </location>
</feature>
<feature type="compositionally biased region" description="Polar residues" evidence="1">
    <location>
        <begin position="73"/>
        <end position="87"/>
    </location>
</feature>
<organism evidence="2 3">
    <name type="scientific">Myxococcus llanfairpwllgwyngyllgogerychwyrndrobwllllantysiliogogogochensis</name>
    <dbReference type="NCBI Taxonomy" id="2590453"/>
    <lineage>
        <taxon>Bacteria</taxon>
        <taxon>Pseudomonadati</taxon>
        <taxon>Myxococcota</taxon>
        <taxon>Myxococcia</taxon>
        <taxon>Myxococcales</taxon>
        <taxon>Cystobacterineae</taxon>
        <taxon>Myxococcaceae</taxon>
        <taxon>Myxococcus</taxon>
    </lineage>
</organism>
<dbReference type="AlphaFoldDB" id="A0A540WN08"/>
<sequence length="87" mass="9418">PISKDVLGDLLKSLPSEHLRDKGSMGFLLPASTRTWTTAARSPSGRRRSATSSSRAMRRSSTRASRCGPSPSGRRTSVRQMTARPSC</sequence>
<feature type="region of interest" description="Disordered" evidence="1">
    <location>
        <begin position="36"/>
        <end position="87"/>
    </location>
</feature>
<keyword evidence="3" id="KW-1185">Reference proteome</keyword>
<dbReference type="Proteomes" id="UP000315369">
    <property type="component" value="Unassembled WGS sequence"/>
</dbReference>
<reference evidence="2 3" key="1">
    <citation type="submission" date="2019-06" db="EMBL/GenBank/DDBJ databases">
        <authorList>
            <person name="Livingstone P."/>
            <person name="Whitworth D."/>
        </authorList>
    </citation>
    <scope>NUCLEOTIDE SEQUENCE [LARGE SCALE GENOMIC DNA]</scope>
    <source>
        <strain evidence="2 3">AM401</strain>
    </source>
</reference>
<protein>
    <submittedName>
        <fullName evidence="2">Phage major capsid protein</fullName>
    </submittedName>
</protein>
<gene>
    <name evidence="2" type="ORF">FJV41_39560</name>
</gene>
<name>A0A540WN08_9BACT</name>
<comment type="caution">
    <text evidence="2">The sequence shown here is derived from an EMBL/GenBank/DDBJ whole genome shotgun (WGS) entry which is preliminary data.</text>
</comment>
<evidence type="ECO:0000256" key="1">
    <source>
        <dbReference type="SAM" id="MobiDB-lite"/>
    </source>
</evidence>
<proteinExistence type="predicted"/>